<feature type="transmembrane region" description="Helical" evidence="4">
    <location>
        <begin position="360"/>
        <end position="384"/>
    </location>
</feature>
<dbReference type="GO" id="GO:0022857">
    <property type="term" value="F:transmembrane transporter activity"/>
    <property type="evidence" value="ECO:0007669"/>
    <property type="project" value="InterPro"/>
</dbReference>
<feature type="transmembrane region" description="Helical" evidence="4">
    <location>
        <begin position="202"/>
        <end position="222"/>
    </location>
</feature>
<evidence type="ECO:0000259" key="5">
    <source>
        <dbReference type="PROSITE" id="PS50850"/>
    </source>
</evidence>
<dbReference type="Gene3D" id="1.20.1250.20">
    <property type="entry name" value="MFS general substrate transporter like domains"/>
    <property type="match status" value="2"/>
</dbReference>
<feature type="domain" description="Major facilitator superfamily (MFS) profile" evidence="5">
    <location>
        <begin position="8"/>
        <end position="385"/>
    </location>
</feature>
<protein>
    <submittedName>
        <fullName evidence="6">MFS transporter</fullName>
    </submittedName>
</protein>
<evidence type="ECO:0000256" key="4">
    <source>
        <dbReference type="SAM" id="Phobius"/>
    </source>
</evidence>
<evidence type="ECO:0000256" key="3">
    <source>
        <dbReference type="ARBA" id="ARBA00023136"/>
    </source>
</evidence>
<dbReference type="InterPro" id="IPR010645">
    <property type="entry name" value="MFS_4"/>
</dbReference>
<evidence type="ECO:0000256" key="2">
    <source>
        <dbReference type="ARBA" id="ARBA00022989"/>
    </source>
</evidence>
<feature type="transmembrane region" description="Helical" evidence="4">
    <location>
        <begin position="273"/>
        <end position="289"/>
    </location>
</feature>
<dbReference type="AlphaFoldDB" id="A0AAU6SSQ3"/>
<reference evidence="6" key="1">
    <citation type="submission" date="2022-03" db="EMBL/GenBank/DDBJ databases">
        <title>Sea Food Isolates.</title>
        <authorList>
            <person name="Li c."/>
        </authorList>
    </citation>
    <scope>NUCLEOTIDE SEQUENCE</scope>
    <source>
        <strain evidence="6">19PA01SH03</strain>
    </source>
</reference>
<feature type="transmembrane region" description="Helical" evidence="4">
    <location>
        <begin position="163"/>
        <end position="181"/>
    </location>
</feature>
<dbReference type="PANTHER" id="PTHR23537">
    <property type="match status" value="1"/>
</dbReference>
<keyword evidence="3 4" id="KW-0472">Membrane</keyword>
<keyword evidence="1 4" id="KW-0812">Transmembrane</keyword>
<gene>
    <name evidence="6" type="ORF">MRN70_17830</name>
</gene>
<feature type="transmembrane region" description="Helical" evidence="4">
    <location>
        <begin position="105"/>
        <end position="124"/>
    </location>
</feature>
<feature type="transmembrane region" description="Helical" evidence="4">
    <location>
        <begin position="295"/>
        <end position="319"/>
    </location>
</feature>
<dbReference type="SUPFAM" id="SSF103473">
    <property type="entry name" value="MFS general substrate transporter"/>
    <property type="match status" value="1"/>
</dbReference>
<sequence length="393" mass="42645">MRSTNTLLVLMVGMSSTLIGIGLSRFAFTPLIPMLSSEGWFSVIETSYLGSLNLLGYLIGALSAHRLAQQVGDRLLLTVAALVVSVSYFVCFLPIHYLWVAGWRVLAGVAGGHLMVIGPAFALLHSHKNYRNAVMTMIFMGIGLGVVLSSAIIPFLLRFSLSIIWLAIGSLSLCISAVMIFGLRQLPAISHSSLSSEPSSSFAIGAVWLVIAAYALDAAGFIPHTIFWVDYLVRERNFTQPQALWLWFAFGGGCLSGPLIAKWLVSQLSWHRALWVAYALKAFAILLPVLTAMPVLLFCSAFIVGALTPGIVALTAGRIAELVGTTRHQYYWGRATAGFALLQALSGWGMSFYYQKVGEYAPLFITAALLMLFALLCISASPFFRSKSVKQSC</sequence>
<dbReference type="InterPro" id="IPR036259">
    <property type="entry name" value="MFS_trans_sf"/>
</dbReference>
<dbReference type="InterPro" id="IPR020846">
    <property type="entry name" value="MFS_dom"/>
</dbReference>
<dbReference type="GO" id="GO:0005886">
    <property type="term" value="C:plasma membrane"/>
    <property type="evidence" value="ECO:0007669"/>
    <property type="project" value="TreeGrafter"/>
</dbReference>
<dbReference type="EMBL" id="CP095339">
    <property type="protein sequence ID" value="XAG22999.1"/>
    <property type="molecule type" value="Genomic_DNA"/>
</dbReference>
<dbReference type="Pfam" id="PF06779">
    <property type="entry name" value="MFS_4"/>
    <property type="match status" value="1"/>
</dbReference>
<dbReference type="PANTHER" id="PTHR23537:SF1">
    <property type="entry name" value="SUGAR TRANSPORTER"/>
    <property type="match status" value="1"/>
</dbReference>
<evidence type="ECO:0000256" key="1">
    <source>
        <dbReference type="ARBA" id="ARBA00022692"/>
    </source>
</evidence>
<accession>A0AAU6SSQ3</accession>
<feature type="transmembrane region" description="Helical" evidence="4">
    <location>
        <begin position="7"/>
        <end position="28"/>
    </location>
</feature>
<dbReference type="PROSITE" id="PS50850">
    <property type="entry name" value="MFS"/>
    <property type="match status" value="1"/>
</dbReference>
<feature type="transmembrane region" description="Helical" evidence="4">
    <location>
        <begin position="48"/>
        <end position="68"/>
    </location>
</feature>
<feature type="transmembrane region" description="Helical" evidence="4">
    <location>
        <begin position="331"/>
        <end position="354"/>
    </location>
</feature>
<evidence type="ECO:0000313" key="6">
    <source>
        <dbReference type="EMBL" id="XAG22999.1"/>
    </source>
</evidence>
<feature type="transmembrane region" description="Helical" evidence="4">
    <location>
        <begin position="75"/>
        <end position="99"/>
    </location>
</feature>
<feature type="transmembrane region" description="Helical" evidence="4">
    <location>
        <begin position="136"/>
        <end position="157"/>
    </location>
</feature>
<organism evidence="6">
    <name type="scientific">bacterium 19PA01SH03</name>
    <dbReference type="NCBI Taxonomy" id="2920705"/>
    <lineage>
        <taxon>Bacteria</taxon>
    </lineage>
</organism>
<keyword evidence="2 4" id="KW-1133">Transmembrane helix</keyword>
<proteinExistence type="predicted"/>
<name>A0AAU6SSQ3_UNCXX</name>
<feature type="transmembrane region" description="Helical" evidence="4">
    <location>
        <begin position="242"/>
        <end position="261"/>
    </location>
</feature>